<dbReference type="AlphaFoldDB" id="A0A1M6PGA2"/>
<dbReference type="PANTHER" id="PTHR10584">
    <property type="entry name" value="SUGAR KINASE"/>
    <property type="match status" value="1"/>
</dbReference>
<keyword evidence="6 12" id="KW-0547">Nucleotide-binding</keyword>
<feature type="binding site" evidence="12">
    <location>
        <begin position="11"/>
        <end position="13"/>
    </location>
    <ligand>
        <name>substrate</name>
    </ligand>
</feature>
<comment type="similarity">
    <text evidence="1">Belongs to the carbohydrate kinase pfkB family.</text>
</comment>
<accession>A0A1M6PGA2</accession>
<feature type="binding site" evidence="12">
    <location>
        <position position="246"/>
    </location>
    <ligand>
        <name>K(+)</name>
        <dbReference type="ChEBI" id="CHEBI:29103"/>
    </ligand>
</feature>
<evidence type="ECO:0000256" key="11">
    <source>
        <dbReference type="ARBA" id="ARBA00023277"/>
    </source>
</evidence>
<evidence type="ECO:0000256" key="10">
    <source>
        <dbReference type="ARBA" id="ARBA00022958"/>
    </source>
</evidence>
<comment type="pathway">
    <text evidence="12">Carbohydrate metabolism; D-ribose degradation; D-ribose 5-phosphate from beta-D-ribopyranose: step 2/2.</text>
</comment>
<dbReference type="PANTHER" id="PTHR10584:SF166">
    <property type="entry name" value="RIBOKINASE"/>
    <property type="match status" value="1"/>
</dbReference>
<evidence type="ECO:0000259" key="13">
    <source>
        <dbReference type="Pfam" id="PF00294"/>
    </source>
</evidence>
<proteinExistence type="inferred from homology"/>
<dbReference type="InterPro" id="IPR011611">
    <property type="entry name" value="PfkB_dom"/>
</dbReference>
<comment type="similarity">
    <text evidence="12">Belongs to the carbohydrate kinase PfkB family. Ribokinase subfamily.</text>
</comment>
<dbReference type="GO" id="GO:0019303">
    <property type="term" value="P:D-ribose catabolic process"/>
    <property type="evidence" value="ECO:0007669"/>
    <property type="project" value="UniProtKB-UniRule"/>
</dbReference>
<keyword evidence="11 12" id="KW-0119">Carbohydrate metabolism</keyword>
<dbReference type="InterPro" id="IPR029056">
    <property type="entry name" value="Ribokinase-like"/>
</dbReference>
<gene>
    <name evidence="12" type="primary">rbsK</name>
    <name evidence="14" type="ORF">SAMN02745883_01195</name>
</gene>
<feature type="binding site" evidence="12">
    <location>
        <position position="244"/>
    </location>
    <ligand>
        <name>K(+)</name>
        <dbReference type="ChEBI" id="CHEBI:29103"/>
    </ligand>
</feature>
<keyword evidence="15" id="KW-1185">Reference proteome</keyword>
<keyword evidence="8 12" id="KW-0067">ATP-binding</keyword>
<feature type="binding site" evidence="12">
    <location>
        <position position="289"/>
    </location>
    <ligand>
        <name>K(+)</name>
        <dbReference type="ChEBI" id="CHEBI:29103"/>
    </ligand>
</feature>
<evidence type="ECO:0000256" key="3">
    <source>
        <dbReference type="ARBA" id="ARBA00016943"/>
    </source>
</evidence>
<evidence type="ECO:0000313" key="14">
    <source>
        <dbReference type="EMBL" id="SHK06979.1"/>
    </source>
</evidence>
<organism evidence="14 15">
    <name type="scientific">Caminicella sporogenes DSM 14501</name>
    <dbReference type="NCBI Taxonomy" id="1121266"/>
    <lineage>
        <taxon>Bacteria</taxon>
        <taxon>Bacillati</taxon>
        <taxon>Bacillota</taxon>
        <taxon>Clostridia</taxon>
        <taxon>Peptostreptococcales</taxon>
        <taxon>Caminicellaceae</taxon>
        <taxon>Caminicella</taxon>
    </lineage>
</organism>
<dbReference type="GO" id="GO:0005829">
    <property type="term" value="C:cytosol"/>
    <property type="evidence" value="ECO:0007669"/>
    <property type="project" value="TreeGrafter"/>
</dbReference>
<dbReference type="NCBIfam" id="TIGR02152">
    <property type="entry name" value="D_ribokin_bact"/>
    <property type="match status" value="1"/>
</dbReference>
<evidence type="ECO:0000256" key="4">
    <source>
        <dbReference type="ARBA" id="ARBA00022679"/>
    </source>
</evidence>
<comment type="subunit">
    <text evidence="12">Homodimer.</text>
</comment>
<dbReference type="CDD" id="cd01174">
    <property type="entry name" value="ribokinase"/>
    <property type="match status" value="1"/>
</dbReference>
<comment type="caution">
    <text evidence="12">Lacks conserved residue(s) required for the propagation of feature annotation.</text>
</comment>
<evidence type="ECO:0000256" key="5">
    <source>
        <dbReference type="ARBA" id="ARBA00022723"/>
    </source>
</evidence>
<dbReference type="InterPro" id="IPR002173">
    <property type="entry name" value="Carboh/pur_kinase_PfkB_CS"/>
</dbReference>
<dbReference type="GO" id="GO:0005524">
    <property type="term" value="F:ATP binding"/>
    <property type="evidence" value="ECO:0007669"/>
    <property type="project" value="UniProtKB-UniRule"/>
</dbReference>
<dbReference type="Proteomes" id="UP000184082">
    <property type="component" value="Unassembled WGS sequence"/>
</dbReference>
<dbReference type="STRING" id="1121266.SAMN02745883_01195"/>
<dbReference type="EC" id="2.7.1.15" evidence="2 12"/>
<dbReference type="UniPathway" id="UPA00916">
    <property type="reaction ID" value="UER00889"/>
</dbReference>
<dbReference type="InterPro" id="IPR011877">
    <property type="entry name" value="Ribokinase"/>
</dbReference>
<evidence type="ECO:0000256" key="6">
    <source>
        <dbReference type="ARBA" id="ARBA00022741"/>
    </source>
</evidence>
<dbReference type="HAMAP" id="MF_01987">
    <property type="entry name" value="Ribokinase"/>
    <property type="match status" value="1"/>
</dbReference>
<comment type="activity regulation">
    <text evidence="12">Activated by a monovalent cation that binds near, but not in, the active site. The most likely occupant of the site in vivo is potassium. Ion binding induces a conformational change that may alter substrate affinity.</text>
</comment>
<feature type="binding site" evidence="12">
    <location>
        <position position="138"/>
    </location>
    <ligand>
        <name>substrate</name>
    </ligand>
</feature>
<feature type="binding site" evidence="12">
    <location>
        <position position="280"/>
    </location>
    <ligand>
        <name>K(+)</name>
        <dbReference type="ChEBI" id="CHEBI:29103"/>
    </ligand>
</feature>
<keyword evidence="9 12" id="KW-0460">Magnesium</keyword>
<keyword evidence="12" id="KW-0963">Cytoplasm</keyword>
<feature type="active site" description="Proton acceptor" evidence="12">
    <location>
        <position position="250"/>
    </location>
</feature>
<evidence type="ECO:0000256" key="2">
    <source>
        <dbReference type="ARBA" id="ARBA00012035"/>
    </source>
</evidence>
<feature type="domain" description="Carbohydrate kinase PfkB" evidence="13">
    <location>
        <begin position="1"/>
        <end position="292"/>
    </location>
</feature>
<feature type="binding site" evidence="12">
    <location>
        <position position="283"/>
    </location>
    <ligand>
        <name>K(+)</name>
        <dbReference type="ChEBI" id="CHEBI:29103"/>
    </ligand>
</feature>
<feature type="binding site" evidence="12">
    <location>
        <position position="285"/>
    </location>
    <ligand>
        <name>K(+)</name>
        <dbReference type="ChEBI" id="CHEBI:29103"/>
    </ligand>
</feature>
<comment type="catalytic activity">
    <reaction evidence="12">
        <text>D-ribose + ATP = D-ribose 5-phosphate + ADP + H(+)</text>
        <dbReference type="Rhea" id="RHEA:13697"/>
        <dbReference type="ChEBI" id="CHEBI:15378"/>
        <dbReference type="ChEBI" id="CHEBI:30616"/>
        <dbReference type="ChEBI" id="CHEBI:47013"/>
        <dbReference type="ChEBI" id="CHEBI:78346"/>
        <dbReference type="ChEBI" id="CHEBI:456216"/>
        <dbReference type="EC" id="2.7.1.15"/>
    </reaction>
</comment>
<dbReference type="InterPro" id="IPR002139">
    <property type="entry name" value="Ribo/fructo_kinase"/>
</dbReference>
<dbReference type="PROSITE" id="PS00584">
    <property type="entry name" value="PFKB_KINASES_2"/>
    <property type="match status" value="1"/>
</dbReference>
<feature type="binding site" evidence="12">
    <location>
        <position position="250"/>
    </location>
    <ligand>
        <name>substrate</name>
    </ligand>
</feature>
<keyword evidence="5 12" id="KW-0479">Metal-binding</keyword>
<dbReference type="GO" id="GO:0004747">
    <property type="term" value="F:ribokinase activity"/>
    <property type="evidence" value="ECO:0007669"/>
    <property type="project" value="UniProtKB-UniRule"/>
</dbReference>
<dbReference type="Gene3D" id="3.40.1190.20">
    <property type="match status" value="1"/>
</dbReference>
<comment type="cofactor">
    <cofactor evidence="12">
        <name>Mg(2+)</name>
        <dbReference type="ChEBI" id="CHEBI:18420"/>
    </cofactor>
    <text evidence="12">Requires a divalent cation, most likely magnesium in vivo, as an electrophilic catalyst to aid phosphoryl group transfer. It is the chelate of the metal and the nucleotide that is the actual substrate.</text>
</comment>
<comment type="subcellular location">
    <subcellularLocation>
        <location evidence="12">Cytoplasm</location>
    </subcellularLocation>
</comment>
<evidence type="ECO:0000256" key="7">
    <source>
        <dbReference type="ARBA" id="ARBA00022777"/>
    </source>
</evidence>
<keyword evidence="10 12" id="KW-0630">Potassium</keyword>
<dbReference type="GO" id="GO:0046872">
    <property type="term" value="F:metal ion binding"/>
    <property type="evidence" value="ECO:0007669"/>
    <property type="project" value="UniProtKB-KW"/>
</dbReference>
<evidence type="ECO:0000256" key="1">
    <source>
        <dbReference type="ARBA" id="ARBA00005380"/>
    </source>
</evidence>
<feature type="binding site" evidence="12">
    <location>
        <begin position="218"/>
        <end position="223"/>
    </location>
    <ligand>
        <name>ATP</name>
        <dbReference type="ChEBI" id="CHEBI:30616"/>
    </ligand>
</feature>
<dbReference type="RefSeq" id="WP_072966569.1">
    <property type="nucleotide sequence ID" value="NZ_FRAJ01000008.1"/>
</dbReference>
<dbReference type="Pfam" id="PF00294">
    <property type="entry name" value="PfkB"/>
    <property type="match status" value="1"/>
</dbReference>
<sequence>MKKILVVGSLNMDLVTNVRVTPRVGETVLGRGFEKIPGGKGANQAAAIGRLKGNVKMLGKVGDDSFGEILKNNLQLNNVDISNVYVQKNQSTGIAMIMVNEDGDNSIVVIPGANFDLMPEDIKDSVIRDCDILVSQLEIPLETIEYIFKKAKDMNKYTILNPAPACKLSDNLLENIDLLVLNETEIEVLSDVKINSFEDIIKGSNFLMDKGVKEIIVTLGREGAVYFSNEKHIKFNAYKVTAVDTTAAGDSFIAGLTVKLSKDKDICEAIEFATKVAAITVTRKGAQSSLPTLEEVKNFKGVK</sequence>
<name>A0A1M6PGA2_9FIRM</name>
<evidence type="ECO:0000256" key="8">
    <source>
        <dbReference type="ARBA" id="ARBA00022840"/>
    </source>
</evidence>
<evidence type="ECO:0000256" key="12">
    <source>
        <dbReference type="HAMAP-Rule" id="MF_01987"/>
    </source>
</evidence>
<evidence type="ECO:0000313" key="15">
    <source>
        <dbReference type="Proteomes" id="UP000184082"/>
    </source>
</evidence>
<evidence type="ECO:0000256" key="9">
    <source>
        <dbReference type="ARBA" id="ARBA00022842"/>
    </source>
</evidence>
<protein>
    <recommendedName>
        <fullName evidence="3 12">Ribokinase</fullName>
        <shortName evidence="12">RK</shortName>
        <ecNumber evidence="2 12">2.7.1.15</ecNumber>
    </recommendedName>
</protein>
<dbReference type="PRINTS" id="PR00990">
    <property type="entry name" value="RIBOKINASE"/>
</dbReference>
<dbReference type="EMBL" id="FRAJ01000008">
    <property type="protein sequence ID" value="SHK06979.1"/>
    <property type="molecule type" value="Genomic_DNA"/>
</dbReference>
<feature type="binding site" evidence="12">
    <location>
        <begin position="249"/>
        <end position="250"/>
    </location>
    <ligand>
        <name>ATP</name>
        <dbReference type="ChEBI" id="CHEBI:30616"/>
    </ligand>
</feature>
<dbReference type="SUPFAM" id="SSF53613">
    <property type="entry name" value="Ribokinase-like"/>
    <property type="match status" value="1"/>
</dbReference>
<keyword evidence="4 12" id="KW-0808">Transferase</keyword>
<reference evidence="14 15" key="1">
    <citation type="submission" date="2016-11" db="EMBL/GenBank/DDBJ databases">
        <authorList>
            <person name="Jaros S."/>
            <person name="Januszkiewicz K."/>
            <person name="Wedrychowicz H."/>
        </authorList>
    </citation>
    <scope>NUCLEOTIDE SEQUENCE [LARGE SCALE GENOMIC DNA]</scope>
    <source>
        <strain evidence="14 15">DSM 14501</strain>
    </source>
</reference>
<feature type="binding site" evidence="12">
    <location>
        <position position="182"/>
    </location>
    <ligand>
        <name>ATP</name>
        <dbReference type="ChEBI" id="CHEBI:30616"/>
    </ligand>
</feature>
<keyword evidence="7 12" id="KW-0418">Kinase</keyword>
<feature type="binding site" evidence="12">
    <location>
        <begin position="39"/>
        <end position="43"/>
    </location>
    <ligand>
        <name>substrate</name>
    </ligand>
</feature>
<comment type="function">
    <text evidence="12">Catalyzes the phosphorylation of ribose at O-5 in a reaction requiring ATP and magnesium. The resulting D-ribose-5-phosphate can then be used either for sythesis of nucleotides, histidine, and tryptophan, or as a component of the pentose phosphate pathway.</text>
</comment>